<protein>
    <submittedName>
        <fullName evidence="2">Uncharacterized protein</fullName>
    </submittedName>
</protein>
<keyword evidence="1" id="KW-0812">Transmembrane</keyword>
<dbReference type="EMBL" id="MFZO01000019">
    <property type="protein sequence ID" value="OGK25045.1"/>
    <property type="molecule type" value="Genomic_DNA"/>
</dbReference>
<sequence length="61" mass="7211">MNQKELFWISLTVFFTIVAWMILDIYLVKTKTTVKSGFESMQKVDFTIKPDILKILKEKNP</sequence>
<proteinExistence type="predicted"/>
<evidence type="ECO:0000256" key="1">
    <source>
        <dbReference type="SAM" id="Phobius"/>
    </source>
</evidence>
<dbReference type="Proteomes" id="UP000177913">
    <property type="component" value="Unassembled WGS sequence"/>
</dbReference>
<dbReference type="AlphaFoldDB" id="A0A1F7H1P4"/>
<feature type="transmembrane region" description="Helical" evidence="1">
    <location>
        <begin position="6"/>
        <end position="28"/>
    </location>
</feature>
<evidence type="ECO:0000313" key="2">
    <source>
        <dbReference type="EMBL" id="OGK25045.1"/>
    </source>
</evidence>
<evidence type="ECO:0000313" key="3">
    <source>
        <dbReference type="Proteomes" id="UP000177913"/>
    </source>
</evidence>
<gene>
    <name evidence="2" type="ORF">A3C25_03240</name>
</gene>
<reference evidence="2 3" key="1">
    <citation type="journal article" date="2016" name="Nat. Commun.">
        <title>Thousands of microbial genomes shed light on interconnected biogeochemical processes in an aquifer system.</title>
        <authorList>
            <person name="Anantharaman K."/>
            <person name="Brown C.T."/>
            <person name="Hug L.A."/>
            <person name="Sharon I."/>
            <person name="Castelle C.J."/>
            <person name="Probst A.J."/>
            <person name="Thomas B.C."/>
            <person name="Singh A."/>
            <person name="Wilkins M.J."/>
            <person name="Karaoz U."/>
            <person name="Brodie E.L."/>
            <person name="Williams K.H."/>
            <person name="Hubbard S.S."/>
            <person name="Banfield J.F."/>
        </authorList>
    </citation>
    <scope>NUCLEOTIDE SEQUENCE [LARGE SCALE GENOMIC DNA]</scope>
</reference>
<keyword evidence="1" id="KW-0472">Membrane</keyword>
<accession>A0A1F7H1P4</accession>
<name>A0A1F7H1P4_9BACT</name>
<keyword evidence="1" id="KW-1133">Transmembrane helix</keyword>
<organism evidence="2 3">
    <name type="scientific">Candidatus Roizmanbacteria bacterium RIFCSPHIGHO2_02_FULL_38_11</name>
    <dbReference type="NCBI Taxonomy" id="1802039"/>
    <lineage>
        <taxon>Bacteria</taxon>
        <taxon>Candidatus Roizmaniibacteriota</taxon>
    </lineage>
</organism>
<comment type="caution">
    <text evidence="2">The sequence shown here is derived from an EMBL/GenBank/DDBJ whole genome shotgun (WGS) entry which is preliminary data.</text>
</comment>